<proteinExistence type="predicted"/>
<comment type="caution">
    <text evidence="2">The sequence shown here is derived from an EMBL/GenBank/DDBJ whole genome shotgun (WGS) entry which is preliminary data.</text>
</comment>
<organism evidence="2 3">
    <name type="scientific">Devosia nitrariae</name>
    <dbReference type="NCBI Taxonomy" id="2071872"/>
    <lineage>
        <taxon>Bacteria</taxon>
        <taxon>Pseudomonadati</taxon>
        <taxon>Pseudomonadota</taxon>
        <taxon>Alphaproteobacteria</taxon>
        <taxon>Hyphomicrobiales</taxon>
        <taxon>Devosiaceae</taxon>
        <taxon>Devosia</taxon>
    </lineage>
</organism>
<dbReference type="EMBL" id="BSNS01000020">
    <property type="protein sequence ID" value="GLQ56554.1"/>
    <property type="molecule type" value="Genomic_DNA"/>
</dbReference>
<evidence type="ECO:0000313" key="2">
    <source>
        <dbReference type="EMBL" id="GLQ56554.1"/>
    </source>
</evidence>
<dbReference type="RefSeq" id="WP_284341955.1">
    <property type="nucleotide sequence ID" value="NZ_BSNS01000020.1"/>
</dbReference>
<evidence type="ECO:0000256" key="1">
    <source>
        <dbReference type="SAM" id="MobiDB-lite"/>
    </source>
</evidence>
<dbReference type="Proteomes" id="UP001156691">
    <property type="component" value="Unassembled WGS sequence"/>
</dbReference>
<protein>
    <recommendedName>
        <fullName evidence="4">TnsA endonuclease N-terminal domain-containing protein</fullName>
    </recommendedName>
</protein>
<reference evidence="3" key="1">
    <citation type="journal article" date="2019" name="Int. J. Syst. Evol. Microbiol.">
        <title>The Global Catalogue of Microorganisms (GCM) 10K type strain sequencing project: providing services to taxonomists for standard genome sequencing and annotation.</title>
        <authorList>
            <consortium name="The Broad Institute Genomics Platform"/>
            <consortium name="The Broad Institute Genome Sequencing Center for Infectious Disease"/>
            <person name="Wu L."/>
            <person name="Ma J."/>
        </authorList>
    </citation>
    <scope>NUCLEOTIDE SEQUENCE [LARGE SCALE GENOMIC DNA]</scope>
    <source>
        <strain evidence="3">NBRC 112416</strain>
    </source>
</reference>
<evidence type="ECO:0008006" key="4">
    <source>
        <dbReference type="Google" id="ProtNLM"/>
    </source>
</evidence>
<feature type="region of interest" description="Disordered" evidence="1">
    <location>
        <begin position="1"/>
        <end position="21"/>
    </location>
</feature>
<sequence>MLLAMKNRSRPWKHWSSQPTPPAVDGRIIRVPTLKVGGRKIARHNRGSNTGYILDPIEFVLRECESDKEYLAVLLAFSEKEVASVVCQAPIFRYFDQDGAERSTYFDLVITFTDGRKIVVMVKTAERVWKKDISRQAAQMSTQLNGFADSIRLVTEADMPFWLVHNARLFHSVRQDSDTHLDQLVLARAQGLNRDVSIEDLVAPFQGGFRSTARLLFDGKLASVVPEAIFPETMVKATSV</sequence>
<evidence type="ECO:0000313" key="3">
    <source>
        <dbReference type="Proteomes" id="UP001156691"/>
    </source>
</evidence>
<keyword evidence="3" id="KW-1185">Reference proteome</keyword>
<accession>A0ABQ5W9P7</accession>
<name>A0ABQ5W9P7_9HYPH</name>
<gene>
    <name evidence="2" type="ORF">GCM10010862_38130</name>
</gene>